<evidence type="ECO:0000313" key="1">
    <source>
        <dbReference type="EMBL" id="MBD8876015.1"/>
    </source>
</evidence>
<gene>
    <name evidence="1" type="ORF">IG617_06935</name>
</gene>
<keyword evidence="1" id="KW-0489">Methyltransferase</keyword>
<dbReference type="Proteomes" id="UP000615687">
    <property type="component" value="Unassembled WGS sequence"/>
</dbReference>
<dbReference type="RefSeq" id="WP_192108463.1">
    <property type="nucleotide sequence ID" value="NZ_JACYXJ010000002.1"/>
</dbReference>
<name>A0ABR9C7Z3_9HYPH</name>
<dbReference type="GO" id="GO:0032259">
    <property type="term" value="P:methylation"/>
    <property type="evidence" value="ECO:0007669"/>
    <property type="project" value="UniProtKB-KW"/>
</dbReference>
<dbReference type="PANTHER" id="PTHR40036">
    <property type="entry name" value="MACROCIN O-METHYLTRANSFERASE"/>
    <property type="match status" value="1"/>
</dbReference>
<dbReference type="InterPro" id="IPR008884">
    <property type="entry name" value="TylF_MeTrfase"/>
</dbReference>
<reference evidence="1 2" key="1">
    <citation type="submission" date="2020-09" db="EMBL/GenBank/DDBJ databases">
        <title>The genome sequence of type strain Labrenzia polysiphoniae KACC 19711.</title>
        <authorList>
            <person name="Liu Y."/>
        </authorList>
    </citation>
    <scope>NUCLEOTIDE SEQUENCE [LARGE SCALE GENOMIC DNA]</scope>
    <source>
        <strain evidence="1 2">KACC 19711</strain>
    </source>
</reference>
<organism evidence="1 2">
    <name type="scientific">Roseibium polysiphoniae</name>
    <dbReference type="NCBI Taxonomy" id="2571221"/>
    <lineage>
        <taxon>Bacteria</taxon>
        <taxon>Pseudomonadati</taxon>
        <taxon>Pseudomonadota</taxon>
        <taxon>Alphaproteobacteria</taxon>
        <taxon>Hyphomicrobiales</taxon>
        <taxon>Stappiaceae</taxon>
        <taxon>Roseibium</taxon>
    </lineage>
</organism>
<dbReference type="InterPro" id="IPR029063">
    <property type="entry name" value="SAM-dependent_MTases_sf"/>
</dbReference>
<protein>
    <submittedName>
        <fullName evidence="1">Class I SAM-dependent methyltransferase</fullName>
    </submittedName>
</protein>
<evidence type="ECO:0000313" key="2">
    <source>
        <dbReference type="Proteomes" id="UP000615687"/>
    </source>
</evidence>
<dbReference type="GO" id="GO:0008168">
    <property type="term" value="F:methyltransferase activity"/>
    <property type="evidence" value="ECO:0007669"/>
    <property type="project" value="UniProtKB-KW"/>
</dbReference>
<sequence length="260" mass="29151">MRKTMSMIALKLARKLNPEIRQQSQPVVKMPVELSIAEREIIDDVIAGGYTMTSVPRLVATLKACRHVVEQDIDGDFVECGVWRGGNAILAKKVFELLGSKKQVFLFDTFEGMTKPTLHDRKTGTAELAFEKYEATQSNGHSQWCYASLEDVRENFIQSRVDLGNVHFIKGDVAVTLNEGSNVPDKIAVLRLDTDWYESTLVELEILYPRLTVGGAILIDDYGHWEGARKAVDEYFENNTNAPLLYVTDYTGRMGVKVGS</sequence>
<dbReference type="SUPFAM" id="SSF53335">
    <property type="entry name" value="S-adenosyl-L-methionine-dependent methyltransferases"/>
    <property type="match status" value="1"/>
</dbReference>
<keyword evidence="2" id="KW-1185">Reference proteome</keyword>
<keyword evidence="1" id="KW-0808">Transferase</keyword>
<accession>A0ABR9C7Z3</accession>
<proteinExistence type="predicted"/>
<dbReference type="PANTHER" id="PTHR40036:SF1">
    <property type="entry name" value="MACROCIN O-METHYLTRANSFERASE"/>
    <property type="match status" value="1"/>
</dbReference>
<dbReference type="EMBL" id="JACYXJ010000002">
    <property type="protein sequence ID" value="MBD8876015.1"/>
    <property type="molecule type" value="Genomic_DNA"/>
</dbReference>
<dbReference type="Gene3D" id="3.40.50.150">
    <property type="entry name" value="Vaccinia Virus protein VP39"/>
    <property type="match status" value="1"/>
</dbReference>
<dbReference type="Pfam" id="PF05711">
    <property type="entry name" value="TylF"/>
    <property type="match status" value="1"/>
</dbReference>
<comment type="caution">
    <text evidence="1">The sequence shown here is derived from an EMBL/GenBank/DDBJ whole genome shotgun (WGS) entry which is preliminary data.</text>
</comment>